<comment type="caution">
    <text evidence="1">The sequence shown here is derived from an EMBL/GenBank/DDBJ whole genome shotgun (WGS) entry which is preliminary data.</text>
</comment>
<proteinExistence type="predicted"/>
<dbReference type="EMBL" id="CM034390">
    <property type="protein sequence ID" value="KAJ0181931.1"/>
    <property type="molecule type" value="Genomic_DNA"/>
</dbReference>
<reference evidence="1 2" key="1">
    <citation type="journal article" date="2021" name="Front. Genet.">
        <title>Chromosome-Level Genome Assembly Reveals Significant Gene Expansion in the Toll and IMD Signaling Pathways of Dendrolimus kikuchii.</title>
        <authorList>
            <person name="Zhou J."/>
            <person name="Wu P."/>
            <person name="Xiong Z."/>
            <person name="Liu N."/>
            <person name="Zhao N."/>
            <person name="Ji M."/>
            <person name="Qiu Y."/>
            <person name="Yang B."/>
        </authorList>
    </citation>
    <scope>NUCLEOTIDE SEQUENCE [LARGE SCALE GENOMIC DNA]</scope>
    <source>
        <strain evidence="1">Ann1</strain>
    </source>
</reference>
<evidence type="ECO:0000313" key="1">
    <source>
        <dbReference type="EMBL" id="KAJ0181931.1"/>
    </source>
</evidence>
<sequence>MYYIDSQRTLTRRESSLVSSYRKNLSDEKTEFEIIATARGQSIAPPPCNSLTSFYTRPKGSVQKELVTILLASMLECIVDSWEVIVVQKPEESTPNIDFGKSSSEATLTSKKRKNIAKPTKKSRSKMDLSDGGQESIQQSWWSSPDERAIIRFRNGNIYEGNTSMKCMQGGGRFQWADGTVYLGQFKDNEIIGKGAIQWKDDTWYEGDFAGNLRHGKGIYVDSRKQRSYAGGWHCGTKHGMGVVYYTETFRNSYDGEWVYNVRHGFGSREYSKDSGYKGEWDKYVREGKGLMIWPNHDFYKGEWKNGVMSGYGIYIWDAYYNNSLSLPSINAYRGLWEKGERHGYGVLNLGLGLGSHYKGDFKNNKKHGTGKFVTNNGLILQDKKLFIDDNIGSLQSEDNENTGLPQDTKKTQHKEPYKFDICDNSLGLLYHIDQAIKNIDKEEEIRINLINDYLEKNHSLELGVSISIGKEDIYDEANSFIDIDFEESSLRKSLRCYENELKNIYYKYATICNKEEIYFTPVLIRLYLWQLYFDCNVHEKGLYLIEIDNIFYRNPEWIARTPHNPFEKIYFWQFLHSLISVASRLYTKRTIPSVKPDTILANALRTFMERDVLPSSGRRKGHLAAGYASFVPLRGTYELYRSLGEPHTVRTFLCAVRRPPHDLDYIQPPLVELTDDKVPLGRNVYIFGDEITFITDDNINTNGCDDCSEEYKKLKLFNFGNLSSRAVIKIFSRVFPELSNHDKIMNLDIEITFFEFFEAFISCAEESIRIKDEELKWREKFSLSKEPFPPNPVQGHKTK</sequence>
<dbReference type="Proteomes" id="UP000824533">
    <property type="component" value="Linkage Group LG04"/>
</dbReference>
<accession>A0ACC1DDK6</accession>
<organism evidence="1 2">
    <name type="scientific">Dendrolimus kikuchii</name>
    <dbReference type="NCBI Taxonomy" id="765133"/>
    <lineage>
        <taxon>Eukaryota</taxon>
        <taxon>Metazoa</taxon>
        <taxon>Ecdysozoa</taxon>
        <taxon>Arthropoda</taxon>
        <taxon>Hexapoda</taxon>
        <taxon>Insecta</taxon>
        <taxon>Pterygota</taxon>
        <taxon>Neoptera</taxon>
        <taxon>Endopterygota</taxon>
        <taxon>Lepidoptera</taxon>
        <taxon>Glossata</taxon>
        <taxon>Ditrysia</taxon>
        <taxon>Bombycoidea</taxon>
        <taxon>Lasiocampidae</taxon>
        <taxon>Dendrolimus</taxon>
    </lineage>
</organism>
<keyword evidence="2" id="KW-1185">Reference proteome</keyword>
<protein>
    <submittedName>
        <fullName evidence="1">Uncharacterized protein</fullName>
    </submittedName>
</protein>
<gene>
    <name evidence="1" type="ORF">K1T71_002653</name>
</gene>
<name>A0ACC1DDK6_9NEOP</name>
<evidence type="ECO:0000313" key="2">
    <source>
        <dbReference type="Proteomes" id="UP000824533"/>
    </source>
</evidence>